<feature type="domain" description="Aminoacyl-transfer RNA synthetases class-II family profile" evidence="17">
    <location>
        <begin position="175"/>
        <end position="414"/>
    </location>
</feature>
<sequence length="427" mass="47779">MLDPRLLKTDPDHLVAALAKRGVSVDLSQFLALDEQRKRLQQETEQLQNERNTRAKTIGKAKAAGEDVAPLLAEVSGLGDKLDAAKTALADVQQAFNDAWIQLPNLPQECVPAGKDEKDNVELRRWGTPTAMNFKPRDHVELGEHEATTGLAMDFAAATKLTGSRFVVMRGRMARLHRALIQFMLDQHTQQHGYEEVYVPYIVNSDSLMGTGQLPKFAEDLFHLEGEQDYYLIPTAEVPVTNLVRDEIIAAEKMPLKLVCHTPCFRSEAGSYGRDTRGMIRQHQFEKVELVQMVRPQDSDAALEELTGHAERILQLLELPYRTMQLCGGDMGASAARTLDLEVWLPSQDCYREISSCSTFEDYQARRMQARWRNPETGKPELLHTLNGSGLAIGRTLVAIMENYQQEDGTVHIPAVLVPYMGGVTTL</sequence>
<keyword evidence="9" id="KW-0648">Protein biosynthesis</keyword>
<evidence type="ECO:0000256" key="15">
    <source>
        <dbReference type="ARBA" id="ARBA00048823"/>
    </source>
</evidence>
<dbReference type="InterPro" id="IPR015866">
    <property type="entry name" value="Ser-tRNA-synth_1_N"/>
</dbReference>
<accession>A0A0F9VZW7</accession>
<evidence type="ECO:0000256" key="14">
    <source>
        <dbReference type="ARBA" id="ARBA00047929"/>
    </source>
</evidence>
<comment type="caution">
    <text evidence="18">The sequence shown here is derived from an EMBL/GenBank/DDBJ whole genome shotgun (WGS) entry which is preliminary data.</text>
</comment>
<organism evidence="18">
    <name type="scientific">marine sediment metagenome</name>
    <dbReference type="NCBI Taxonomy" id="412755"/>
    <lineage>
        <taxon>unclassified sequences</taxon>
        <taxon>metagenomes</taxon>
        <taxon>ecological metagenomes</taxon>
    </lineage>
</organism>
<protein>
    <recommendedName>
        <fullName evidence="13">Serine--tRNA ligase</fullName>
        <ecNumber evidence="4">6.1.1.11</ecNumber>
    </recommendedName>
    <alternativeName>
        <fullName evidence="11">Seryl-tRNA synthetase</fullName>
    </alternativeName>
    <alternativeName>
        <fullName evidence="12">Seryl-tRNA(Ser/Sec) synthetase</fullName>
    </alternativeName>
</protein>
<dbReference type="InterPro" id="IPR002314">
    <property type="entry name" value="aa-tRNA-synt_IIb"/>
</dbReference>
<dbReference type="AlphaFoldDB" id="A0A0F9VZW7"/>
<keyword evidence="5" id="KW-0963">Cytoplasm</keyword>
<dbReference type="GO" id="GO:0005737">
    <property type="term" value="C:cytoplasm"/>
    <property type="evidence" value="ECO:0007669"/>
    <property type="project" value="UniProtKB-SubCell"/>
</dbReference>
<keyword evidence="6" id="KW-0436">Ligase</keyword>
<evidence type="ECO:0000256" key="9">
    <source>
        <dbReference type="ARBA" id="ARBA00022917"/>
    </source>
</evidence>
<keyword evidence="7" id="KW-0547">Nucleotide-binding</keyword>
<dbReference type="SUPFAM" id="SSF46589">
    <property type="entry name" value="tRNA-binding arm"/>
    <property type="match status" value="1"/>
</dbReference>
<dbReference type="EMBL" id="LAZR01000004">
    <property type="protein sequence ID" value="KKO10576.1"/>
    <property type="molecule type" value="Genomic_DNA"/>
</dbReference>
<evidence type="ECO:0000256" key="5">
    <source>
        <dbReference type="ARBA" id="ARBA00022490"/>
    </source>
</evidence>
<feature type="coiled-coil region" evidence="16">
    <location>
        <begin position="30"/>
        <end position="57"/>
    </location>
</feature>
<evidence type="ECO:0000256" key="4">
    <source>
        <dbReference type="ARBA" id="ARBA00012840"/>
    </source>
</evidence>
<comment type="catalytic activity">
    <reaction evidence="14">
        <text>tRNA(Sec) + L-serine + ATP = L-seryl-tRNA(Sec) + AMP + diphosphate + H(+)</text>
        <dbReference type="Rhea" id="RHEA:42580"/>
        <dbReference type="Rhea" id="RHEA-COMP:9742"/>
        <dbReference type="Rhea" id="RHEA-COMP:10128"/>
        <dbReference type="ChEBI" id="CHEBI:15378"/>
        <dbReference type="ChEBI" id="CHEBI:30616"/>
        <dbReference type="ChEBI" id="CHEBI:33019"/>
        <dbReference type="ChEBI" id="CHEBI:33384"/>
        <dbReference type="ChEBI" id="CHEBI:78442"/>
        <dbReference type="ChEBI" id="CHEBI:78533"/>
        <dbReference type="ChEBI" id="CHEBI:456215"/>
        <dbReference type="EC" id="6.1.1.11"/>
    </reaction>
</comment>
<evidence type="ECO:0000256" key="13">
    <source>
        <dbReference type="ARBA" id="ARBA00039158"/>
    </source>
</evidence>
<keyword evidence="16" id="KW-0175">Coiled coil</keyword>
<gene>
    <name evidence="18" type="ORF">LCGC14_0020560</name>
</gene>
<evidence type="ECO:0000256" key="1">
    <source>
        <dbReference type="ARBA" id="ARBA00004496"/>
    </source>
</evidence>
<dbReference type="SUPFAM" id="SSF55681">
    <property type="entry name" value="Class II aaRS and biotin synthetases"/>
    <property type="match status" value="1"/>
</dbReference>
<keyword evidence="10" id="KW-0030">Aminoacyl-tRNA synthetase</keyword>
<dbReference type="PANTHER" id="PTHR43697">
    <property type="entry name" value="SERYL-TRNA SYNTHETASE"/>
    <property type="match status" value="1"/>
</dbReference>
<evidence type="ECO:0000313" key="18">
    <source>
        <dbReference type="EMBL" id="KKO10576.1"/>
    </source>
</evidence>
<dbReference type="Pfam" id="PF02403">
    <property type="entry name" value="Seryl_tRNA_N"/>
    <property type="match status" value="1"/>
</dbReference>
<dbReference type="HAMAP" id="MF_00176">
    <property type="entry name" value="Ser_tRNA_synth_type1"/>
    <property type="match status" value="1"/>
</dbReference>
<name>A0A0F9VZW7_9ZZZZ</name>
<evidence type="ECO:0000259" key="17">
    <source>
        <dbReference type="PROSITE" id="PS50862"/>
    </source>
</evidence>
<evidence type="ECO:0000256" key="16">
    <source>
        <dbReference type="SAM" id="Coils"/>
    </source>
</evidence>
<dbReference type="Gene3D" id="3.30.930.10">
    <property type="entry name" value="Bira Bifunctional Protein, Domain 2"/>
    <property type="match status" value="1"/>
</dbReference>
<evidence type="ECO:0000256" key="3">
    <source>
        <dbReference type="ARBA" id="ARBA00010728"/>
    </source>
</evidence>
<dbReference type="InterPro" id="IPR045864">
    <property type="entry name" value="aa-tRNA-synth_II/BPL/LPL"/>
</dbReference>
<evidence type="ECO:0000256" key="6">
    <source>
        <dbReference type="ARBA" id="ARBA00022598"/>
    </source>
</evidence>
<evidence type="ECO:0000256" key="7">
    <source>
        <dbReference type="ARBA" id="ARBA00022741"/>
    </source>
</evidence>
<dbReference type="CDD" id="cd00770">
    <property type="entry name" value="SerRS_core"/>
    <property type="match status" value="1"/>
</dbReference>
<dbReference type="InterPro" id="IPR033729">
    <property type="entry name" value="SerRS_core"/>
</dbReference>
<reference evidence="18" key="1">
    <citation type="journal article" date="2015" name="Nature">
        <title>Complex archaea that bridge the gap between prokaryotes and eukaryotes.</title>
        <authorList>
            <person name="Spang A."/>
            <person name="Saw J.H."/>
            <person name="Jorgensen S.L."/>
            <person name="Zaremba-Niedzwiedzka K."/>
            <person name="Martijn J."/>
            <person name="Lind A.E."/>
            <person name="van Eijk R."/>
            <person name="Schleper C."/>
            <person name="Guy L."/>
            <person name="Ettema T.J."/>
        </authorList>
    </citation>
    <scope>NUCLEOTIDE SEQUENCE</scope>
</reference>
<evidence type="ECO:0000256" key="12">
    <source>
        <dbReference type="ARBA" id="ARBA00033352"/>
    </source>
</evidence>
<dbReference type="EC" id="6.1.1.11" evidence="4"/>
<dbReference type="InterPro" id="IPR002317">
    <property type="entry name" value="Ser-tRNA-ligase_type_1"/>
</dbReference>
<comment type="subcellular location">
    <subcellularLocation>
        <location evidence="1">Cytoplasm</location>
    </subcellularLocation>
</comment>
<comment type="catalytic activity">
    <reaction evidence="15">
        <text>tRNA(Ser) + L-serine + ATP = L-seryl-tRNA(Ser) + AMP + diphosphate + H(+)</text>
        <dbReference type="Rhea" id="RHEA:12292"/>
        <dbReference type="Rhea" id="RHEA-COMP:9669"/>
        <dbReference type="Rhea" id="RHEA-COMP:9703"/>
        <dbReference type="ChEBI" id="CHEBI:15378"/>
        <dbReference type="ChEBI" id="CHEBI:30616"/>
        <dbReference type="ChEBI" id="CHEBI:33019"/>
        <dbReference type="ChEBI" id="CHEBI:33384"/>
        <dbReference type="ChEBI" id="CHEBI:78442"/>
        <dbReference type="ChEBI" id="CHEBI:78533"/>
        <dbReference type="ChEBI" id="CHEBI:456215"/>
        <dbReference type="EC" id="6.1.1.11"/>
    </reaction>
</comment>
<dbReference type="NCBIfam" id="TIGR00414">
    <property type="entry name" value="serS"/>
    <property type="match status" value="1"/>
</dbReference>
<evidence type="ECO:0000256" key="2">
    <source>
        <dbReference type="ARBA" id="ARBA00005045"/>
    </source>
</evidence>
<evidence type="ECO:0000256" key="11">
    <source>
        <dbReference type="ARBA" id="ARBA00031113"/>
    </source>
</evidence>
<proteinExistence type="inferred from homology"/>
<dbReference type="GO" id="GO:0004828">
    <property type="term" value="F:serine-tRNA ligase activity"/>
    <property type="evidence" value="ECO:0007669"/>
    <property type="project" value="UniProtKB-EC"/>
</dbReference>
<dbReference type="Pfam" id="PF00587">
    <property type="entry name" value="tRNA-synt_2b"/>
    <property type="match status" value="1"/>
</dbReference>
<dbReference type="GO" id="GO:0006434">
    <property type="term" value="P:seryl-tRNA aminoacylation"/>
    <property type="evidence" value="ECO:0007669"/>
    <property type="project" value="InterPro"/>
</dbReference>
<dbReference type="PROSITE" id="PS50862">
    <property type="entry name" value="AA_TRNA_LIGASE_II"/>
    <property type="match status" value="1"/>
</dbReference>
<dbReference type="GO" id="GO:0005524">
    <property type="term" value="F:ATP binding"/>
    <property type="evidence" value="ECO:0007669"/>
    <property type="project" value="UniProtKB-KW"/>
</dbReference>
<comment type="similarity">
    <text evidence="3">Belongs to the class-II aminoacyl-tRNA synthetase family. Type-1 seryl-tRNA synthetase subfamily.</text>
</comment>
<evidence type="ECO:0000256" key="8">
    <source>
        <dbReference type="ARBA" id="ARBA00022840"/>
    </source>
</evidence>
<dbReference type="Gene3D" id="1.10.287.40">
    <property type="entry name" value="Serine-tRNA synthetase, tRNA binding domain"/>
    <property type="match status" value="1"/>
</dbReference>
<comment type="pathway">
    <text evidence="2">Aminoacyl-tRNA biosynthesis; selenocysteinyl-tRNA(Sec) biosynthesis; L-seryl-tRNA(Sec) from L-serine and tRNA(Sec): step 1/1.</text>
</comment>
<dbReference type="PIRSF" id="PIRSF001529">
    <property type="entry name" value="Ser-tRNA-synth_IIa"/>
    <property type="match status" value="1"/>
</dbReference>
<dbReference type="PANTHER" id="PTHR43697:SF1">
    <property type="entry name" value="SERINE--TRNA LIGASE"/>
    <property type="match status" value="1"/>
</dbReference>
<keyword evidence="8" id="KW-0067">ATP-binding</keyword>
<dbReference type="PRINTS" id="PR00981">
    <property type="entry name" value="TRNASYNTHSER"/>
</dbReference>
<dbReference type="InterPro" id="IPR006195">
    <property type="entry name" value="aa-tRNA-synth_II"/>
</dbReference>
<evidence type="ECO:0000256" key="10">
    <source>
        <dbReference type="ARBA" id="ARBA00023146"/>
    </source>
</evidence>
<dbReference type="InterPro" id="IPR010978">
    <property type="entry name" value="tRNA-bd_arm"/>
</dbReference>
<dbReference type="InterPro" id="IPR042103">
    <property type="entry name" value="SerRS_1_N_sf"/>
</dbReference>